<keyword evidence="3 8" id="KW-0813">Transport</keyword>
<evidence type="ECO:0000256" key="3">
    <source>
        <dbReference type="ARBA" id="ARBA00022448"/>
    </source>
</evidence>
<dbReference type="InterPro" id="IPR003804">
    <property type="entry name" value="Lactate_perm"/>
</dbReference>
<evidence type="ECO:0000256" key="2">
    <source>
        <dbReference type="ARBA" id="ARBA00010100"/>
    </source>
</evidence>
<comment type="function">
    <text evidence="8">Uptake of L-lactate across the membrane. Can also transport D-lactate and glycolate.</text>
</comment>
<dbReference type="Pfam" id="PF02652">
    <property type="entry name" value="Lactate_perm"/>
    <property type="match status" value="1"/>
</dbReference>
<keyword evidence="7 8" id="KW-0472">Membrane</keyword>
<name>A0A5J5KVZ4_9MICC</name>
<gene>
    <name evidence="9" type="ORF">FCK90_12305</name>
</gene>
<feature type="transmembrane region" description="Helical" evidence="8">
    <location>
        <begin position="354"/>
        <end position="377"/>
    </location>
</feature>
<keyword evidence="10" id="KW-1185">Reference proteome</keyword>
<sequence length="538" mass="56558">MWLQDYDPLGSPVLSALVAAVPIVVFLLGLTVFKLTGIKASLIALILAVGLGTLVFGLPVAATGSAVVYGFLGGLWPIGWIVLMAVWLYRIAVRAGYFDVIRSSISAISEDQRIQVLLIAFCFGGFLEGAAGFGIPIAICAALLVNLGFRPLRAAGISLVANAAFGGYGAIGIPVIVGAAQGEVPLTDLSQMMVLAIQGIMVFIPLLLVAILDGWRGLRETGGIALAIGLLVSGLQSLLLWFAGPELADIIPPLIGMAALALMLRRWRPRSIYREANAPALEELHADQQPITFGKVVQAWSPFYILSAFILLWSVPAVVGFLARASVGVPMPFLHQEIARTAPIVAETTPVEVLWNWGILAASGTAILFAALVTLLVTPSITWRQGFEELGGAVRQLWVPILMICMVMSVANVMNFAGMSSSMALALSAAGGVFPLLSPIIGWIGVFVTGSVVNNNTLFASLQAVTAEQIGTSQTLLVASNTAGGVMAKVISPQSIAIATAAVKEQGKEADLTRQVLLYSLGLLAVLCVWVLILSLVL</sequence>
<evidence type="ECO:0000256" key="5">
    <source>
        <dbReference type="ARBA" id="ARBA00022692"/>
    </source>
</evidence>
<dbReference type="RefSeq" id="WP_158034593.1">
    <property type="nucleotide sequence ID" value="NZ_ML708624.1"/>
</dbReference>
<feature type="transmembrane region" description="Helical" evidence="8">
    <location>
        <begin position="12"/>
        <end position="33"/>
    </location>
</feature>
<dbReference type="Proteomes" id="UP000325957">
    <property type="component" value="Unassembled WGS sequence"/>
</dbReference>
<feature type="transmembrane region" description="Helical" evidence="8">
    <location>
        <begin position="159"/>
        <end position="180"/>
    </location>
</feature>
<feature type="transmembrane region" description="Helical" evidence="8">
    <location>
        <begin position="303"/>
        <end position="323"/>
    </location>
</feature>
<comment type="similarity">
    <text evidence="2 8">Belongs to the lactate permease family.</text>
</comment>
<dbReference type="EMBL" id="SZWF01000019">
    <property type="protein sequence ID" value="KAA9393420.1"/>
    <property type="molecule type" value="Genomic_DNA"/>
</dbReference>
<evidence type="ECO:0000256" key="7">
    <source>
        <dbReference type="ARBA" id="ARBA00023136"/>
    </source>
</evidence>
<feature type="transmembrane region" description="Helical" evidence="8">
    <location>
        <begin position="423"/>
        <end position="448"/>
    </location>
</feature>
<evidence type="ECO:0000256" key="4">
    <source>
        <dbReference type="ARBA" id="ARBA00022475"/>
    </source>
</evidence>
<feature type="transmembrane region" description="Helical" evidence="8">
    <location>
        <begin position="250"/>
        <end position="267"/>
    </location>
</feature>
<organism evidence="9 10">
    <name type="scientific">Kocuria coralli</name>
    <dbReference type="NCBI Taxonomy" id="1461025"/>
    <lineage>
        <taxon>Bacteria</taxon>
        <taxon>Bacillati</taxon>
        <taxon>Actinomycetota</taxon>
        <taxon>Actinomycetes</taxon>
        <taxon>Micrococcales</taxon>
        <taxon>Micrococcaceae</taxon>
        <taxon>Kocuria</taxon>
    </lineage>
</organism>
<proteinExistence type="inferred from homology"/>
<feature type="transmembrane region" description="Helical" evidence="8">
    <location>
        <begin position="192"/>
        <end position="212"/>
    </location>
</feature>
<dbReference type="OrthoDB" id="9761056at2"/>
<accession>A0A5J5KVZ4</accession>
<comment type="subcellular location">
    <subcellularLocation>
        <location evidence="1 8">Cell membrane</location>
        <topology evidence="1 8">Multi-pass membrane protein</topology>
    </subcellularLocation>
</comment>
<feature type="transmembrane region" description="Helical" evidence="8">
    <location>
        <begin position="224"/>
        <end position="244"/>
    </location>
</feature>
<evidence type="ECO:0000256" key="6">
    <source>
        <dbReference type="ARBA" id="ARBA00022989"/>
    </source>
</evidence>
<feature type="transmembrane region" description="Helical" evidence="8">
    <location>
        <begin position="516"/>
        <end position="537"/>
    </location>
</feature>
<dbReference type="GO" id="GO:0015295">
    <property type="term" value="F:solute:proton symporter activity"/>
    <property type="evidence" value="ECO:0007669"/>
    <property type="project" value="TreeGrafter"/>
</dbReference>
<keyword evidence="6 8" id="KW-1133">Transmembrane helix</keyword>
<dbReference type="GO" id="GO:0005886">
    <property type="term" value="C:plasma membrane"/>
    <property type="evidence" value="ECO:0007669"/>
    <property type="project" value="UniProtKB-SubCell"/>
</dbReference>
<feature type="transmembrane region" description="Helical" evidence="8">
    <location>
        <begin position="68"/>
        <end position="89"/>
    </location>
</feature>
<dbReference type="NCBIfam" id="TIGR00795">
    <property type="entry name" value="lctP"/>
    <property type="match status" value="1"/>
</dbReference>
<evidence type="ECO:0000256" key="8">
    <source>
        <dbReference type="RuleBase" id="RU365092"/>
    </source>
</evidence>
<feature type="transmembrane region" description="Helical" evidence="8">
    <location>
        <begin position="397"/>
        <end position="417"/>
    </location>
</feature>
<feature type="transmembrane region" description="Helical" evidence="8">
    <location>
        <begin position="133"/>
        <end position="152"/>
    </location>
</feature>
<evidence type="ECO:0000256" key="1">
    <source>
        <dbReference type="ARBA" id="ARBA00004651"/>
    </source>
</evidence>
<dbReference type="PANTHER" id="PTHR30003">
    <property type="entry name" value="L-LACTATE PERMEASE"/>
    <property type="match status" value="1"/>
</dbReference>
<dbReference type="GO" id="GO:0015129">
    <property type="term" value="F:lactate transmembrane transporter activity"/>
    <property type="evidence" value="ECO:0007669"/>
    <property type="project" value="UniProtKB-UniRule"/>
</dbReference>
<keyword evidence="4 8" id="KW-1003">Cell membrane</keyword>
<evidence type="ECO:0000313" key="9">
    <source>
        <dbReference type="EMBL" id="KAA9393420.1"/>
    </source>
</evidence>
<keyword evidence="5 8" id="KW-0812">Transmembrane</keyword>
<comment type="caution">
    <text evidence="9">The sequence shown here is derived from an EMBL/GenBank/DDBJ whole genome shotgun (WGS) entry which is preliminary data.</text>
</comment>
<protein>
    <recommendedName>
        <fullName evidence="8">L-lactate permease</fullName>
    </recommendedName>
</protein>
<dbReference type="PANTHER" id="PTHR30003:SF5">
    <property type="entry name" value="L-LACTATE PERMEASE"/>
    <property type="match status" value="1"/>
</dbReference>
<reference evidence="9 10" key="1">
    <citation type="submission" date="2019-05" db="EMBL/GenBank/DDBJ databases">
        <title>Kocuria coralli sp. nov., a novel actinobacterium isolated from coral reef seawater.</title>
        <authorList>
            <person name="Li J."/>
        </authorList>
    </citation>
    <scope>NUCLEOTIDE SEQUENCE [LARGE SCALE GENOMIC DNA]</scope>
    <source>
        <strain evidence="9 10">SCSIO 13007</strain>
    </source>
</reference>
<feature type="transmembrane region" description="Helical" evidence="8">
    <location>
        <begin position="40"/>
        <end position="62"/>
    </location>
</feature>
<evidence type="ECO:0000313" key="10">
    <source>
        <dbReference type="Proteomes" id="UP000325957"/>
    </source>
</evidence>
<dbReference type="AlphaFoldDB" id="A0A5J5KVZ4"/>